<evidence type="ECO:0000313" key="1">
    <source>
        <dbReference type="EMBL" id="MCG0066577.1"/>
    </source>
</evidence>
<name>A0ABS9JLZ0_9ACTN</name>
<accession>A0ABS9JLZ0</accession>
<dbReference type="InterPro" id="IPR010982">
    <property type="entry name" value="Lambda_DNA-bd_dom_sf"/>
</dbReference>
<proteinExistence type="predicted"/>
<organism evidence="1 2">
    <name type="scientific">Streptomyces tricolor</name>
    <dbReference type="NCBI Taxonomy" id="68277"/>
    <lineage>
        <taxon>Bacteria</taxon>
        <taxon>Bacillati</taxon>
        <taxon>Actinomycetota</taxon>
        <taxon>Actinomycetes</taxon>
        <taxon>Kitasatosporales</taxon>
        <taxon>Streptomycetaceae</taxon>
        <taxon>Streptomyces</taxon>
        <taxon>Streptomyces violaceoruber group</taxon>
    </lineage>
</organism>
<gene>
    <name evidence="1" type="ORF">L0F81_25390</name>
</gene>
<protein>
    <submittedName>
        <fullName evidence="1">XRE family transcriptional regulator</fullName>
    </submittedName>
</protein>
<sequence>MSEVGLSIGSVRYSGELQVDRLSPDPREVVAGLLGDERLLHACAERDMGAVFRMLNARGVSTRRIAAAVDITQGRLYDYMNGKSRVEKLTLFEQIADAFRIPGHLLGLARRSWEPAPATAEYERADRPPPDGDDLVAMDHFRSADRQAGGGRLYGAVVRHLSDRVAPRLVDIGSGPQVFAAAAALTEMAGWMAHDSGRDDRAAQHFARALPLARTSGDLPLAAHVAASSSHLALETGDAAGAVGWARTGLDLVAQGPRIPALTARLHTMQARALAVASQRTPAARALEAAHRDLEASPAADHPWLSPFDAAALASESALIMRDLEEYDEALSHAEQAVALREAGRARSLALSRISLVDIHVRRGDLDAAVSVGHDLLSTSPTLGSVRVVQQLDGLRRLLEPHRGYRPVREYLARFDDARRARMLLLADLIPPSPGGTTA</sequence>
<dbReference type="SUPFAM" id="SSF47413">
    <property type="entry name" value="lambda repressor-like DNA-binding domains"/>
    <property type="match status" value="1"/>
</dbReference>
<keyword evidence="2" id="KW-1185">Reference proteome</keyword>
<dbReference type="Gene3D" id="1.25.40.10">
    <property type="entry name" value="Tetratricopeptide repeat domain"/>
    <property type="match status" value="1"/>
</dbReference>
<evidence type="ECO:0000313" key="2">
    <source>
        <dbReference type="Proteomes" id="UP001299012"/>
    </source>
</evidence>
<dbReference type="InterPro" id="IPR011990">
    <property type="entry name" value="TPR-like_helical_dom_sf"/>
</dbReference>
<reference evidence="1 2" key="1">
    <citation type="submission" date="2022-01" db="EMBL/GenBank/DDBJ databases">
        <title>Draft Genome Sequences of Seven Type Strains of the Genus Streptomyces.</title>
        <authorList>
            <person name="Aziz S."/>
            <person name="Coretto E."/>
            <person name="Chronakova A."/>
            <person name="Sproer C."/>
            <person name="Huber K."/>
            <person name="Nouioui I."/>
            <person name="Gross H."/>
        </authorList>
    </citation>
    <scope>NUCLEOTIDE SEQUENCE [LARGE SCALE GENOMIC DNA]</scope>
    <source>
        <strain evidence="1 2">DSM 41685</strain>
    </source>
</reference>
<comment type="caution">
    <text evidence="1">The sequence shown here is derived from an EMBL/GenBank/DDBJ whole genome shotgun (WGS) entry which is preliminary data.</text>
</comment>
<dbReference type="Proteomes" id="UP001299012">
    <property type="component" value="Unassembled WGS sequence"/>
</dbReference>
<dbReference type="SUPFAM" id="SSF48452">
    <property type="entry name" value="TPR-like"/>
    <property type="match status" value="1"/>
</dbReference>
<dbReference type="RefSeq" id="WP_237481956.1">
    <property type="nucleotide sequence ID" value="NZ_JAKKZF010000113.1"/>
</dbReference>
<dbReference type="EMBL" id="JAKKZF010000113">
    <property type="protein sequence ID" value="MCG0066577.1"/>
    <property type="molecule type" value="Genomic_DNA"/>
</dbReference>